<dbReference type="Gene3D" id="3.40.50.1820">
    <property type="entry name" value="alpha/beta hydrolase"/>
    <property type="match status" value="1"/>
</dbReference>
<dbReference type="InterPro" id="IPR050266">
    <property type="entry name" value="AB_hydrolase_sf"/>
</dbReference>
<dbReference type="InterPro" id="IPR029058">
    <property type="entry name" value="AB_hydrolase_fold"/>
</dbReference>
<dbReference type="PANTHER" id="PTHR43798">
    <property type="entry name" value="MONOACYLGLYCEROL LIPASE"/>
    <property type="match status" value="1"/>
</dbReference>
<sequence>MLKQFDIDSAKIACWVNNNDKQNIFFIHGSGSDHTAWSHQYARLNKKYNIVAVDLPGHGSSSGGGEADVGSYCLWIKKLLNILDLKNTVLVGHSLGAAVALRFSLDYPQYLAGIVLIGAGIKMPVNPFMLEFLKTNPAEIPPEILDLMCKFSLAKENRVKLSDPLRKSLSQSSVKVLYGDLSACNDLDLTEEICKINMPALIVCGAEDKMTPADFSRQLAACINGAKLEIIDGAGHMVMLEKPDEFNVSLDKFAALISAVNSGEG</sequence>
<dbReference type="SUPFAM" id="SSF53474">
    <property type="entry name" value="alpha/beta-Hydrolases"/>
    <property type="match status" value="1"/>
</dbReference>
<keyword evidence="2" id="KW-0378">Hydrolase</keyword>
<dbReference type="PANTHER" id="PTHR43798:SF33">
    <property type="entry name" value="HYDROLASE, PUTATIVE (AFU_ORTHOLOGUE AFUA_2G14860)-RELATED"/>
    <property type="match status" value="1"/>
</dbReference>
<dbReference type="InterPro" id="IPR000073">
    <property type="entry name" value="AB_hydrolase_1"/>
</dbReference>
<evidence type="ECO:0000259" key="1">
    <source>
        <dbReference type="Pfam" id="PF12697"/>
    </source>
</evidence>
<dbReference type="GO" id="GO:0016787">
    <property type="term" value="F:hydrolase activity"/>
    <property type="evidence" value="ECO:0007669"/>
    <property type="project" value="UniProtKB-KW"/>
</dbReference>
<organism evidence="2">
    <name type="scientific">hydrocarbon metagenome</name>
    <dbReference type="NCBI Taxonomy" id="938273"/>
    <lineage>
        <taxon>unclassified sequences</taxon>
        <taxon>metagenomes</taxon>
        <taxon>ecological metagenomes</taxon>
    </lineage>
</organism>
<comment type="caution">
    <text evidence="2">The sequence shown here is derived from an EMBL/GenBank/DDBJ whole genome shotgun (WGS) entry which is preliminary data.</text>
</comment>
<accession>A0A0W8FLW7</accession>
<reference evidence="2" key="1">
    <citation type="journal article" date="2015" name="Proc. Natl. Acad. Sci. U.S.A.">
        <title>Networks of energetic and metabolic interactions define dynamics in microbial communities.</title>
        <authorList>
            <person name="Embree M."/>
            <person name="Liu J.K."/>
            <person name="Al-Bassam M.M."/>
            <person name="Zengler K."/>
        </authorList>
    </citation>
    <scope>NUCLEOTIDE SEQUENCE</scope>
</reference>
<gene>
    <name evidence="2" type="ORF">ASZ90_008313</name>
</gene>
<protein>
    <submittedName>
        <fullName evidence="2">Alpha/beta hydrolase fold</fullName>
    </submittedName>
</protein>
<dbReference type="Pfam" id="PF12697">
    <property type="entry name" value="Abhydrolase_6"/>
    <property type="match status" value="1"/>
</dbReference>
<proteinExistence type="predicted"/>
<dbReference type="EMBL" id="LNQE01001008">
    <property type="protein sequence ID" value="KUG21912.1"/>
    <property type="molecule type" value="Genomic_DNA"/>
</dbReference>
<feature type="domain" description="AB hydrolase-1" evidence="1">
    <location>
        <begin position="24"/>
        <end position="246"/>
    </location>
</feature>
<dbReference type="AlphaFoldDB" id="A0A0W8FLW7"/>
<name>A0A0W8FLW7_9ZZZZ</name>
<dbReference type="GO" id="GO:0016020">
    <property type="term" value="C:membrane"/>
    <property type="evidence" value="ECO:0007669"/>
    <property type="project" value="TreeGrafter"/>
</dbReference>
<evidence type="ECO:0000313" key="2">
    <source>
        <dbReference type="EMBL" id="KUG21912.1"/>
    </source>
</evidence>
<dbReference type="PRINTS" id="PR00111">
    <property type="entry name" value="ABHYDROLASE"/>
</dbReference>